<dbReference type="SMART" id="SM00249">
    <property type="entry name" value="PHD"/>
    <property type="match status" value="1"/>
</dbReference>
<dbReference type="InterPro" id="IPR019786">
    <property type="entry name" value="Zinc_finger_PHD-type_CS"/>
</dbReference>
<dbReference type="Proteomes" id="UP001556367">
    <property type="component" value="Unassembled WGS sequence"/>
</dbReference>
<reference evidence="8" key="1">
    <citation type="submission" date="2024-06" db="EMBL/GenBank/DDBJ databases">
        <title>Multi-omics analyses provide insights into the biosynthesis of the anticancer antibiotic pleurotin in Hohenbuehelia grisea.</title>
        <authorList>
            <person name="Weaver J.A."/>
            <person name="Alberti F."/>
        </authorList>
    </citation>
    <scope>NUCLEOTIDE SEQUENCE [LARGE SCALE GENOMIC DNA]</scope>
    <source>
        <strain evidence="8">T-177</strain>
    </source>
</reference>
<feature type="compositionally biased region" description="Polar residues" evidence="5">
    <location>
        <begin position="241"/>
        <end position="253"/>
    </location>
</feature>
<dbReference type="InterPro" id="IPR013083">
    <property type="entry name" value="Znf_RING/FYVE/PHD"/>
</dbReference>
<keyword evidence="1" id="KW-0479">Metal-binding</keyword>
<feature type="compositionally biased region" description="Polar residues" evidence="5">
    <location>
        <begin position="383"/>
        <end position="392"/>
    </location>
</feature>
<dbReference type="InterPro" id="IPR001965">
    <property type="entry name" value="Znf_PHD"/>
</dbReference>
<feature type="compositionally biased region" description="Low complexity" evidence="5">
    <location>
        <begin position="393"/>
        <end position="409"/>
    </location>
</feature>
<protein>
    <recommendedName>
        <fullName evidence="6">PHD-type domain-containing protein</fullName>
    </recommendedName>
</protein>
<dbReference type="InterPro" id="IPR053051">
    <property type="entry name" value="HDAC_complex_subunit"/>
</dbReference>
<evidence type="ECO:0000313" key="7">
    <source>
        <dbReference type="EMBL" id="KAL0956580.1"/>
    </source>
</evidence>
<keyword evidence="3" id="KW-0862">Zinc</keyword>
<proteinExistence type="predicted"/>
<dbReference type="PANTHER" id="PTHR47793:SF1">
    <property type="entry name" value="HISTONE DEACETYLASE COMPLEX SUBUNIT CTI6"/>
    <property type="match status" value="1"/>
</dbReference>
<comment type="caution">
    <text evidence="7">The sequence shown here is derived from an EMBL/GenBank/DDBJ whole genome shotgun (WGS) entry which is preliminary data.</text>
</comment>
<feature type="compositionally biased region" description="Pro residues" evidence="5">
    <location>
        <begin position="346"/>
        <end position="359"/>
    </location>
</feature>
<dbReference type="PROSITE" id="PS01359">
    <property type="entry name" value="ZF_PHD_1"/>
    <property type="match status" value="1"/>
</dbReference>
<evidence type="ECO:0000256" key="5">
    <source>
        <dbReference type="SAM" id="MobiDB-lite"/>
    </source>
</evidence>
<evidence type="ECO:0000313" key="8">
    <source>
        <dbReference type="Proteomes" id="UP001556367"/>
    </source>
</evidence>
<accession>A0ABR3JM91</accession>
<evidence type="ECO:0000256" key="1">
    <source>
        <dbReference type="ARBA" id="ARBA00022723"/>
    </source>
</evidence>
<feature type="compositionally biased region" description="Low complexity" evidence="5">
    <location>
        <begin position="224"/>
        <end position="238"/>
    </location>
</feature>
<keyword evidence="8" id="KW-1185">Reference proteome</keyword>
<dbReference type="InterPro" id="IPR011011">
    <property type="entry name" value="Znf_FYVE_PHD"/>
</dbReference>
<dbReference type="PANTHER" id="PTHR47793">
    <property type="entry name" value="HISTONE DEACETYLASE COMPLEX SUBUNIT CTI6"/>
    <property type="match status" value="1"/>
</dbReference>
<feature type="region of interest" description="Disordered" evidence="5">
    <location>
        <begin position="212"/>
        <end position="253"/>
    </location>
</feature>
<evidence type="ECO:0000259" key="6">
    <source>
        <dbReference type="PROSITE" id="PS50016"/>
    </source>
</evidence>
<keyword evidence="2 4" id="KW-0863">Zinc-finger</keyword>
<feature type="domain" description="PHD-type" evidence="6">
    <location>
        <begin position="149"/>
        <end position="203"/>
    </location>
</feature>
<feature type="compositionally biased region" description="Polar residues" evidence="5">
    <location>
        <begin position="422"/>
        <end position="440"/>
    </location>
</feature>
<feature type="region of interest" description="Disordered" evidence="5">
    <location>
        <begin position="277"/>
        <end position="440"/>
    </location>
</feature>
<name>A0ABR3JM91_9AGAR</name>
<dbReference type="PROSITE" id="PS50016">
    <property type="entry name" value="ZF_PHD_2"/>
    <property type="match status" value="1"/>
</dbReference>
<evidence type="ECO:0000256" key="2">
    <source>
        <dbReference type="ARBA" id="ARBA00022771"/>
    </source>
</evidence>
<dbReference type="Gene3D" id="3.30.40.10">
    <property type="entry name" value="Zinc/RING finger domain, C3HC4 (zinc finger)"/>
    <property type="match status" value="1"/>
</dbReference>
<dbReference type="SUPFAM" id="SSF57903">
    <property type="entry name" value="FYVE/PHD zinc finger"/>
    <property type="match status" value="1"/>
</dbReference>
<evidence type="ECO:0000256" key="4">
    <source>
        <dbReference type="PROSITE-ProRule" id="PRU00146"/>
    </source>
</evidence>
<sequence length="670" mass="72428">MAQPATMGPPLSPREPRRSGRRSAPSASASTSKSPDSDAPPPRTKEPSQRPPLPSTSSGAKSKRPKVEDGDDPVEDARTVNGSANGTPSTSTQGNGGSNGRAKRKPKEKDKQSSVADSVSEPISRKSKQVVVEVEEVPVDPQDDEAEGITRCVCGSAEDDPDAGEFMVQCETCKVWQHGLCMGYESEDQLHDDDYYCELCRPELHAELLKKLAKRPRQSSNHNSAVSHSRTSRSHSPSFLMKQQQPSKRRNTMNSNFDESIKEVMEASAAEAAAYDSKPATWNGHPNGHVEYDEDADTGVSRKKRKRTDDDANTKKRTRSASTVSDQPPPTSLPRDATPGASSSAKPPPPPPIAPPPKAPGRQRRGGGRKAAVRETPVDGEDSTLSASNKRQATNTRARTGNATRRPPASQHAAGNEIGRRNLSSGATAANPSQMSSENSRAYRNSHAYVVSQQTLFTSWNLPDYLAHLEHILPTDTPRPLEVRAGPSNAGAAFGRGESMERTMERGVKVKWPSKRMSVGDMNKRVRALVEWVGREQATAMDRSRRRDALMKSLKDSSSILEVPDKDKSAANEDMGASLSASKDVPMAVDDEPSTESTEPLAPAHEPPDKTNADSSTIAALKSLSAAESAAEAASSTMKMMEELMEELIGFQERFGPGAKTRERERKVTA</sequence>
<dbReference type="InterPro" id="IPR019787">
    <property type="entry name" value="Znf_PHD-finger"/>
</dbReference>
<feature type="compositionally biased region" description="Acidic residues" evidence="5">
    <location>
        <begin position="133"/>
        <end position="143"/>
    </location>
</feature>
<feature type="region of interest" description="Disordered" evidence="5">
    <location>
        <begin position="560"/>
        <end position="617"/>
    </location>
</feature>
<feature type="region of interest" description="Disordered" evidence="5">
    <location>
        <begin position="1"/>
        <end position="143"/>
    </location>
</feature>
<organism evidence="7 8">
    <name type="scientific">Hohenbuehelia grisea</name>
    <dbReference type="NCBI Taxonomy" id="104357"/>
    <lineage>
        <taxon>Eukaryota</taxon>
        <taxon>Fungi</taxon>
        <taxon>Dikarya</taxon>
        <taxon>Basidiomycota</taxon>
        <taxon>Agaricomycotina</taxon>
        <taxon>Agaricomycetes</taxon>
        <taxon>Agaricomycetidae</taxon>
        <taxon>Agaricales</taxon>
        <taxon>Pleurotineae</taxon>
        <taxon>Pleurotaceae</taxon>
        <taxon>Hohenbuehelia</taxon>
    </lineage>
</organism>
<feature type="compositionally biased region" description="Low complexity" evidence="5">
    <location>
        <begin position="22"/>
        <end position="34"/>
    </location>
</feature>
<evidence type="ECO:0000256" key="3">
    <source>
        <dbReference type="ARBA" id="ARBA00022833"/>
    </source>
</evidence>
<dbReference type="Pfam" id="PF20826">
    <property type="entry name" value="PHD_5"/>
    <property type="match status" value="1"/>
</dbReference>
<gene>
    <name evidence="7" type="ORF">HGRIS_002718</name>
</gene>
<dbReference type="EMBL" id="JASNQZ010000006">
    <property type="protein sequence ID" value="KAL0956580.1"/>
    <property type="molecule type" value="Genomic_DNA"/>
</dbReference>